<dbReference type="EMBL" id="AOTD01000221">
    <property type="protein sequence ID" value="EMG29975.1"/>
    <property type="molecule type" value="Genomic_DNA"/>
</dbReference>
<dbReference type="AlphaFoldDB" id="M3GX15"/>
<comment type="caution">
    <text evidence="1">The sequence shown here is derived from an EMBL/GenBank/DDBJ whole genome shotgun (WGS) entry which is preliminary data.</text>
</comment>
<sequence length="321" mass="38129">MINLSFYQAERRKHINDVYPEAREYFVLNDMVFFYKVMLNSVFDADSAIMKPLNKLQSYLYNKDIKYIPEDDAERAFWNYKFNLYFYVRKRYVPKEKYYQSPYVVDKKQTDLLDNVYQTMIELDSKKFKDPNLSRENYKLVPILANYFTSHSFLYEGHSEVLAAELSKKALVKQSSIDKNKRIVEILSRYHKDINEDKSLKKELEETNSSILRSLYITLALASQGIIYADILKNNLSCDNQYIGVYLNVVNFAYAGNNPFFAAEKDRNVKYVIDVMMCDNWMTKEIMYRLNKTCGVKIDKCYPDEEYINDEIVNKPRDFLN</sequence>
<dbReference type="RefSeq" id="WP_002953291.1">
    <property type="nucleotide sequence ID" value="NZ_AOTD01000221.1"/>
</dbReference>
<protein>
    <submittedName>
        <fullName evidence="1">Uncharacterized protein</fullName>
    </submittedName>
</protein>
<reference evidence="1 2" key="1">
    <citation type="submission" date="2013-02" db="EMBL/GenBank/DDBJ databases">
        <title>Co-occurrence of anaerobic bacteria in colorectal carcinomas.</title>
        <authorList>
            <person name="Holt R.A."/>
            <person name="Warren R.L."/>
            <person name="Allen-Vercoe E."/>
            <person name="Pleasance S."/>
            <person name="Freeman D.J."/>
            <person name="Watson P."/>
            <person name="Moore R."/>
            <person name="Cochrane K."/>
        </authorList>
    </citation>
    <scope>NUCLEOTIDE SEQUENCE [LARGE SCALE GENOMIC DNA]</scope>
    <source>
        <strain evidence="1 2">CC57C</strain>
    </source>
</reference>
<dbReference type="OrthoDB" id="5432345at2"/>
<organism evidence="1 2">
    <name type="scientific">Campylobacter showae CC57C</name>
    <dbReference type="NCBI Taxonomy" id="1073353"/>
    <lineage>
        <taxon>Bacteria</taxon>
        <taxon>Pseudomonadati</taxon>
        <taxon>Campylobacterota</taxon>
        <taxon>Epsilonproteobacteria</taxon>
        <taxon>Campylobacterales</taxon>
        <taxon>Campylobacteraceae</taxon>
        <taxon>Campylobacter</taxon>
    </lineage>
</organism>
<accession>M3GX15</accession>
<evidence type="ECO:0000313" key="2">
    <source>
        <dbReference type="Proteomes" id="UP000011782"/>
    </source>
</evidence>
<dbReference type="Proteomes" id="UP000011782">
    <property type="component" value="Unassembled WGS sequence"/>
</dbReference>
<name>M3GX15_9BACT</name>
<gene>
    <name evidence="1" type="ORF">H740_08851</name>
</gene>
<dbReference type="PATRIC" id="fig|1073353.3.peg.1897"/>
<proteinExistence type="predicted"/>
<evidence type="ECO:0000313" key="1">
    <source>
        <dbReference type="EMBL" id="EMG29975.1"/>
    </source>
</evidence>